<evidence type="ECO:0000313" key="1">
    <source>
        <dbReference type="EMBL" id="SMP96113.1"/>
    </source>
</evidence>
<sequence length="246" mass="28539">MLGIIIQARLGSTRLPAKILKPFQSKTILSFLVDKLLPLNIPVIIATTTSPSDDELVDYLEKNNYKYYRGSESNVLERYIESAEFFGIDKIIRITSDNPFLDTDILQKLIANFEQNPDHDYWSFVLNNKPTVLSHIGIFAELVSLDALRFLRDNFSDPSYSEHVTFGIYNNPESFKIHFVDITNEFSKYNNIRLTIDTPEDYENTQLIEKEFKNISKTNFFEIGNYILSNQKLKESMEQIIINNTK</sequence>
<dbReference type="Gene3D" id="3.90.550.10">
    <property type="entry name" value="Spore Coat Polysaccharide Biosynthesis Protein SpsA, Chain A"/>
    <property type="match status" value="1"/>
</dbReference>
<evidence type="ECO:0000313" key="2">
    <source>
        <dbReference type="Proteomes" id="UP001158050"/>
    </source>
</evidence>
<accession>A0ABY1R586</accession>
<dbReference type="InterPro" id="IPR003329">
    <property type="entry name" value="Cytidylyl_trans"/>
</dbReference>
<reference evidence="1 2" key="1">
    <citation type="submission" date="2017-05" db="EMBL/GenBank/DDBJ databases">
        <authorList>
            <person name="Varghese N."/>
            <person name="Submissions S."/>
        </authorList>
    </citation>
    <scope>NUCLEOTIDE SEQUENCE [LARGE SCALE GENOMIC DNA]</scope>
    <source>
        <strain evidence="1 2">DSM 18015</strain>
    </source>
</reference>
<dbReference type="InterPro" id="IPR029044">
    <property type="entry name" value="Nucleotide-diphossugar_trans"/>
</dbReference>
<dbReference type="Pfam" id="PF02348">
    <property type="entry name" value="CTP_transf_3"/>
    <property type="match status" value="1"/>
</dbReference>
<dbReference type="PANTHER" id="PTHR42866:SF1">
    <property type="entry name" value="SPORE COAT POLYSACCHARIDE BIOSYNTHESIS PROTEIN SPSF"/>
    <property type="match status" value="1"/>
</dbReference>
<dbReference type="SUPFAM" id="SSF53448">
    <property type="entry name" value="Nucleotide-diphospho-sugar transferases"/>
    <property type="match status" value="1"/>
</dbReference>
<dbReference type="Proteomes" id="UP001158050">
    <property type="component" value="Unassembled WGS sequence"/>
</dbReference>
<name>A0ABY1R586_9FLAO</name>
<dbReference type="RefSeq" id="WP_283417704.1">
    <property type="nucleotide sequence ID" value="NZ_FXUO01000008.1"/>
</dbReference>
<comment type="caution">
    <text evidence="1">The sequence shown here is derived from an EMBL/GenBank/DDBJ whole genome shotgun (WGS) entry which is preliminary data.</text>
</comment>
<protein>
    <submittedName>
        <fullName evidence="1">Spore coat polysaccharide biosynthesis protein SpsF</fullName>
    </submittedName>
</protein>
<dbReference type="EMBL" id="FXUO01000008">
    <property type="protein sequence ID" value="SMP96113.1"/>
    <property type="molecule type" value="Genomic_DNA"/>
</dbReference>
<keyword evidence="2" id="KW-1185">Reference proteome</keyword>
<gene>
    <name evidence="1" type="ORF">SAMN05421679_108106</name>
</gene>
<dbReference type="PANTHER" id="PTHR42866">
    <property type="entry name" value="3-DEOXY-MANNO-OCTULOSONATE CYTIDYLYLTRANSFERASE"/>
    <property type="match status" value="1"/>
</dbReference>
<organism evidence="1 2">
    <name type="scientific">Epilithonimonas pallida</name>
    <dbReference type="NCBI Taxonomy" id="373671"/>
    <lineage>
        <taxon>Bacteria</taxon>
        <taxon>Pseudomonadati</taxon>
        <taxon>Bacteroidota</taxon>
        <taxon>Flavobacteriia</taxon>
        <taxon>Flavobacteriales</taxon>
        <taxon>Weeksellaceae</taxon>
        <taxon>Chryseobacterium group</taxon>
        <taxon>Epilithonimonas</taxon>
    </lineage>
</organism>
<proteinExistence type="predicted"/>